<gene>
    <name evidence="1" type="ORF">ABW286_10730</name>
</gene>
<reference evidence="1 2" key="1">
    <citation type="submission" date="2024-07" db="EMBL/GenBank/DDBJ databases">
        <authorList>
            <person name="Dulla G.F.J."/>
            <person name="Delorm J.G."/>
        </authorList>
    </citation>
    <scope>NUCLEOTIDE SEQUENCE [LARGE SCALE GENOMIC DNA]</scope>
    <source>
        <strain evidence="1 2">JGD 233</strain>
    </source>
</reference>
<dbReference type="EMBL" id="JBFKZN010000005">
    <property type="protein sequence ID" value="MEW5289648.1"/>
    <property type="molecule type" value="Genomic_DNA"/>
</dbReference>
<accession>A0ABV3N1F9</accession>
<sequence length="50" mass="5670">MARHIAPGYCVVKRPGTLDYQARELLMDSRSPATHLFMTPVDIFVDYTGK</sequence>
<protein>
    <submittedName>
        <fullName evidence="1">Uncharacterized protein</fullName>
    </submittedName>
</protein>
<evidence type="ECO:0000313" key="2">
    <source>
        <dbReference type="Proteomes" id="UP001554567"/>
    </source>
</evidence>
<proteinExistence type="predicted"/>
<comment type="caution">
    <text evidence="1">The sequence shown here is derived from an EMBL/GenBank/DDBJ whole genome shotgun (WGS) entry which is preliminary data.</text>
</comment>
<evidence type="ECO:0000313" key="1">
    <source>
        <dbReference type="EMBL" id="MEW5289648.1"/>
    </source>
</evidence>
<dbReference type="Proteomes" id="UP001554567">
    <property type="component" value="Unassembled WGS sequence"/>
</dbReference>
<organism evidence="1 2">
    <name type="scientific">Erwinia papayae</name>
    <dbReference type="NCBI Taxonomy" id="206499"/>
    <lineage>
        <taxon>Bacteria</taxon>
        <taxon>Pseudomonadati</taxon>
        <taxon>Pseudomonadota</taxon>
        <taxon>Gammaproteobacteria</taxon>
        <taxon>Enterobacterales</taxon>
        <taxon>Erwiniaceae</taxon>
        <taxon>Erwinia</taxon>
    </lineage>
</organism>
<dbReference type="RefSeq" id="WP_367167611.1">
    <property type="nucleotide sequence ID" value="NZ_JBFKZN010000005.1"/>
</dbReference>
<name>A0ABV3N1F9_9GAMM</name>
<keyword evidence="2" id="KW-1185">Reference proteome</keyword>